<organism evidence="3 4">
    <name type="scientific">Araneus ventricosus</name>
    <name type="common">Orbweaver spider</name>
    <name type="synonym">Epeira ventricosa</name>
    <dbReference type="NCBI Taxonomy" id="182803"/>
    <lineage>
        <taxon>Eukaryota</taxon>
        <taxon>Metazoa</taxon>
        <taxon>Ecdysozoa</taxon>
        <taxon>Arthropoda</taxon>
        <taxon>Chelicerata</taxon>
        <taxon>Arachnida</taxon>
        <taxon>Araneae</taxon>
        <taxon>Araneomorphae</taxon>
        <taxon>Entelegynae</taxon>
        <taxon>Araneoidea</taxon>
        <taxon>Araneidae</taxon>
        <taxon>Araneus</taxon>
    </lineage>
</organism>
<dbReference type="Gene3D" id="3.30.420.10">
    <property type="entry name" value="Ribonuclease H-like superfamily/Ribonuclease H"/>
    <property type="match status" value="1"/>
</dbReference>
<keyword evidence="1" id="KW-0812">Transmembrane</keyword>
<feature type="domain" description="Tc1-like transposase DDE" evidence="2">
    <location>
        <begin position="66"/>
        <end position="114"/>
    </location>
</feature>
<dbReference type="Pfam" id="PF13358">
    <property type="entry name" value="DDE_3"/>
    <property type="match status" value="1"/>
</dbReference>
<name>A0A4Y2KIP9_ARAVE</name>
<keyword evidence="1" id="KW-1133">Transmembrane helix</keyword>
<evidence type="ECO:0000256" key="1">
    <source>
        <dbReference type="SAM" id="Phobius"/>
    </source>
</evidence>
<dbReference type="Proteomes" id="UP000499080">
    <property type="component" value="Unassembled WGS sequence"/>
</dbReference>
<evidence type="ECO:0000259" key="2">
    <source>
        <dbReference type="Pfam" id="PF13358"/>
    </source>
</evidence>
<gene>
    <name evidence="3" type="ORF">AVEN_198756_1</name>
</gene>
<dbReference type="AlphaFoldDB" id="A0A4Y2KIP9"/>
<dbReference type="GO" id="GO:0003676">
    <property type="term" value="F:nucleic acid binding"/>
    <property type="evidence" value="ECO:0007669"/>
    <property type="project" value="InterPro"/>
</dbReference>
<protein>
    <recommendedName>
        <fullName evidence="2">Tc1-like transposase DDE domain-containing protein</fullName>
    </recommendedName>
</protein>
<comment type="caution">
    <text evidence="3">The sequence shown here is derived from an EMBL/GenBank/DDBJ whole genome shotgun (WGS) entry which is preliminary data.</text>
</comment>
<dbReference type="InterPro" id="IPR036397">
    <property type="entry name" value="RNaseH_sf"/>
</dbReference>
<accession>A0A4Y2KIP9</accession>
<proteinExistence type="predicted"/>
<sequence length="133" mass="15399">MPGWNCTRPWWLNHGMGCFLLAVFLSLVIVPTSLNVIRYVELLGDHLYSFMLYCHPHGNGVFQQNNYTSHRSRLATAWLYEHSSDFSVMNWPPRSPELNPIEHLWDVLEKGVKPHHITPATLTELWTTLVDVS</sequence>
<evidence type="ECO:0000313" key="4">
    <source>
        <dbReference type="Proteomes" id="UP000499080"/>
    </source>
</evidence>
<feature type="transmembrane region" description="Helical" evidence="1">
    <location>
        <begin position="12"/>
        <end position="30"/>
    </location>
</feature>
<keyword evidence="4" id="KW-1185">Reference proteome</keyword>
<evidence type="ECO:0000313" key="3">
    <source>
        <dbReference type="EMBL" id="GBN01872.1"/>
    </source>
</evidence>
<reference evidence="3 4" key="1">
    <citation type="journal article" date="2019" name="Sci. Rep.">
        <title>Orb-weaving spider Araneus ventricosus genome elucidates the spidroin gene catalogue.</title>
        <authorList>
            <person name="Kono N."/>
            <person name="Nakamura H."/>
            <person name="Ohtoshi R."/>
            <person name="Moran D.A.P."/>
            <person name="Shinohara A."/>
            <person name="Yoshida Y."/>
            <person name="Fujiwara M."/>
            <person name="Mori M."/>
            <person name="Tomita M."/>
            <person name="Arakawa K."/>
        </authorList>
    </citation>
    <scope>NUCLEOTIDE SEQUENCE [LARGE SCALE GENOMIC DNA]</scope>
</reference>
<dbReference type="EMBL" id="BGPR01004653">
    <property type="protein sequence ID" value="GBN01872.1"/>
    <property type="molecule type" value="Genomic_DNA"/>
</dbReference>
<dbReference type="InterPro" id="IPR038717">
    <property type="entry name" value="Tc1-like_DDE_dom"/>
</dbReference>
<keyword evidence="1" id="KW-0472">Membrane</keyword>